<accession>A0ABU3I9Y8</accession>
<keyword evidence="6" id="KW-0067">ATP-binding</keyword>
<dbReference type="RefSeq" id="WP_313272540.1">
    <property type="nucleotide sequence ID" value="NZ_JASXSX010000001.1"/>
</dbReference>
<proteinExistence type="predicted"/>
<feature type="transmembrane region" description="Helical" evidence="5">
    <location>
        <begin position="297"/>
        <end position="318"/>
    </location>
</feature>
<comment type="subcellular location">
    <subcellularLocation>
        <location evidence="1">Cell membrane</location>
        <topology evidence="1">Multi-pass membrane protein</topology>
    </subcellularLocation>
</comment>
<protein>
    <submittedName>
        <fullName evidence="6">ABC transporter ATP-binding protein</fullName>
    </submittedName>
</protein>
<dbReference type="CDD" id="cd00267">
    <property type="entry name" value="ABC_ATPase"/>
    <property type="match status" value="2"/>
</dbReference>
<keyword evidence="2 5" id="KW-0812">Transmembrane</keyword>
<evidence type="ECO:0000313" key="7">
    <source>
        <dbReference type="Proteomes" id="UP001247542"/>
    </source>
</evidence>
<dbReference type="GO" id="GO:0005524">
    <property type="term" value="F:ATP binding"/>
    <property type="evidence" value="ECO:0007669"/>
    <property type="project" value="UniProtKB-KW"/>
</dbReference>
<feature type="transmembrane region" description="Helical" evidence="5">
    <location>
        <begin position="330"/>
        <end position="353"/>
    </location>
</feature>
<evidence type="ECO:0000313" key="6">
    <source>
        <dbReference type="EMBL" id="MDT3767183.1"/>
    </source>
</evidence>
<evidence type="ECO:0000256" key="1">
    <source>
        <dbReference type="ARBA" id="ARBA00004651"/>
    </source>
</evidence>
<dbReference type="PANTHER" id="PTHR24220:SF684">
    <property type="entry name" value="FE(3+) IONS IMPORT ATP-BINDING PROTEIN FBPC"/>
    <property type="match status" value="1"/>
</dbReference>
<keyword evidence="7" id="KW-1185">Reference proteome</keyword>
<reference evidence="6 7" key="1">
    <citation type="submission" date="2023-06" db="EMBL/GenBank/DDBJ databases">
        <title>Draft genome sequence of Gleimia hominis type strain CCUG 57540T.</title>
        <authorList>
            <person name="Salva-Serra F."/>
            <person name="Cardew S."/>
            <person name="Jensie Markopoulos S."/>
            <person name="Ohlen M."/>
            <person name="Inganas E."/>
            <person name="Svensson-Stadler L."/>
            <person name="Moore E.R.B."/>
        </authorList>
    </citation>
    <scope>NUCLEOTIDE SEQUENCE [LARGE SCALE GENOMIC DNA]</scope>
    <source>
        <strain evidence="6 7">CCUG 57540</strain>
    </source>
</reference>
<dbReference type="InterPro" id="IPR027417">
    <property type="entry name" value="P-loop_NTPase"/>
</dbReference>
<gene>
    <name evidence="6" type="ORF">QS713_03765</name>
</gene>
<keyword evidence="3 5" id="KW-1133">Transmembrane helix</keyword>
<dbReference type="PANTHER" id="PTHR24220">
    <property type="entry name" value="IMPORT ATP-BINDING PROTEIN"/>
    <property type="match status" value="1"/>
</dbReference>
<dbReference type="InterPro" id="IPR036640">
    <property type="entry name" value="ABC1_TM_sf"/>
</dbReference>
<keyword evidence="4 5" id="KW-0472">Membrane</keyword>
<keyword evidence="6" id="KW-0547">Nucleotide-binding</keyword>
<dbReference type="Gene3D" id="3.40.50.300">
    <property type="entry name" value="P-loop containing nucleotide triphosphate hydrolases"/>
    <property type="match status" value="2"/>
</dbReference>
<name>A0ABU3I9Y8_9ACTO</name>
<evidence type="ECO:0000256" key="4">
    <source>
        <dbReference type="ARBA" id="ARBA00023136"/>
    </source>
</evidence>
<evidence type="ECO:0000256" key="5">
    <source>
        <dbReference type="SAM" id="Phobius"/>
    </source>
</evidence>
<organism evidence="6 7">
    <name type="scientific">Gleimia hominis</name>
    <dbReference type="NCBI Taxonomy" id="595468"/>
    <lineage>
        <taxon>Bacteria</taxon>
        <taxon>Bacillati</taxon>
        <taxon>Actinomycetota</taxon>
        <taxon>Actinomycetes</taxon>
        <taxon>Actinomycetales</taxon>
        <taxon>Actinomycetaceae</taxon>
        <taxon>Gleimia</taxon>
    </lineage>
</organism>
<dbReference type="SUPFAM" id="SSF52540">
    <property type="entry name" value="P-loop containing nucleoside triphosphate hydrolases"/>
    <property type="match status" value="2"/>
</dbReference>
<comment type="caution">
    <text evidence="6">The sequence shown here is derived from an EMBL/GenBank/DDBJ whole genome shotgun (WGS) entry which is preliminary data.</text>
</comment>
<evidence type="ECO:0000256" key="2">
    <source>
        <dbReference type="ARBA" id="ARBA00022692"/>
    </source>
</evidence>
<feature type="transmembrane region" description="Helical" evidence="5">
    <location>
        <begin position="510"/>
        <end position="530"/>
    </location>
</feature>
<dbReference type="Proteomes" id="UP001247542">
    <property type="component" value="Unassembled WGS sequence"/>
</dbReference>
<dbReference type="Gene3D" id="1.20.1560.10">
    <property type="entry name" value="ABC transporter type 1, transmembrane domain"/>
    <property type="match status" value="1"/>
</dbReference>
<evidence type="ECO:0000256" key="3">
    <source>
        <dbReference type="ARBA" id="ARBA00022989"/>
    </source>
</evidence>
<feature type="transmembrane region" description="Helical" evidence="5">
    <location>
        <begin position="38"/>
        <end position="56"/>
    </location>
</feature>
<dbReference type="EMBL" id="JASXSX010000001">
    <property type="protein sequence ID" value="MDT3767183.1"/>
    <property type="molecule type" value="Genomic_DNA"/>
</dbReference>
<dbReference type="SUPFAM" id="SSF90123">
    <property type="entry name" value="ABC transporter transmembrane region"/>
    <property type="match status" value="1"/>
</dbReference>
<feature type="transmembrane region" description="Helical" evidence="5">
    <location>
        <begin position="421"/>
        <end position="439"/>
    </location>
</feature>
<sequence>MEEQLLRRRVFLQLVSGFIDRSAMTVTLSVVVILGSWLWPNASFGIGIILAARYLYSGVQNNLVNYRVIRLAWPMMRDLENLEASEVPGGEAKPLAEGPLRNIEVLTDKSRRARLLRSSATLPGTVFVPCNPRLSQSVLSAWKTLATSKELYDFTAFASAMGLSSNVIGRFWYDATTLSSGEHHRAVVALVLAEKPKWLILDNTFAALDPATRDKVATIIFANVAACTIITNSEEYVPTVFTSELNTELSKREQQFPTSQTDQVHSVDMGPEYKLPDPSPEKSTFLRSIRLLFGPHVIWIILGAILIASSEVVFALSVAGRDTSSLQITFAAGFCALGATIGAILFFGPLYFVPIARLSELHGRIIRRIDQFASSRISGAVVGRIGDDFSDLQMSVPGALGSVFIVTVQSVMLIAGAVAGVPLFIVAVAIVMPLALLVMRQGKKYIVPAATEAANRRGEFLGAVGAQAGLHTAPLSERVRLAGEVAYEKCEAEYLEASTRQANAYAYRSILIQSLSLVLNIFAVVLITILGGANPFVAPAAVIFFAVTLSSGIESTVETLQEVGVIGVTTERVRLLEEFESARSYPPVRTGDLNRLEKALSSGIVLIGLIGATGAGKSVLLDALCRRIPDGEVVIIPDADPFALEQTDLSGLLLARSESQYGTARLLLLDETMRNLSPQQERAELKSLSEALECRGKQGVVVLHSRSNLDCFAAVINMDE</sequence>
<dbReference type="InterPro" id="IPR015854">
    <property type="entry name" value="ABC_transpr_LolD-like"/>
</dbReference>